<dbReference type="RefSeq" id="WP_211938736.1">
    <property type="nucleotide sequence ID" value="NZ_CP073078.1"/>
</dbReference>
<evidence type="ECO:0000313" key="2">
    <source>
        <dbReference type="Proteomes" id="UP000676409"/>
    </source>
</evidence>
<dbReference type="SUPFAM" id="SSF52402">
    <property type="entry name" value="Adenine nucleotide alpha hydrolases-like"/>
    <property type="match status" value="2"/>
</dbReference>
<evidence type="ECO:0008006" key="3">
    <source>
        <dbReference type="Google" id="ProtNLM"/>
    </source>
</evidence>
<accession>A0A975G0T8</accession>
<reference evidence="1" key="1">
    <citation type="submission" date="2021-04" db="EMBL/GenBank/DDBJ databases">
        <title>The complete genome sequence of Caulobacter sp. S6.</title>
        <authorList>
            <person name="Tang Y."/>
            <person name="Ouyang W."/>
            <person name="Liu Q."/>
            <person name="Huang B."/>
            <person name="Guo Z."/>
            <person name="Lei P."/>
        </authorList>
    </citation>
    <scope>NUCLEOTIDE SEQUENCE</scope>
    <source>
        <strain evidence="1">S6</strain>
    </source>
</reference>
<dbReference type="KEGG" id="caul:KCG34_02010"/>
<evidence type="ECO:0000313" key="1">
    <source>
        <dbReference type="EMBL" id="QUD88686.1"/>
    </source>
</evidence>
<name>A0A975G0T8_9CAUL</name>
<keyword evidence="2" id="KW-1185">Reference proteome</keyword>
<gene>
    <name evidence="1" type="ORF">KCG34_02010</name>
</gene>
<dbReference type="EMBL" id="CP073078">
    <property type="protein sequence ID" value="QUD88686.1"/>
    <property type="molecule type" value="Genomic_DNA"/>
</dbReference>
<dbReference type="Gene3D" id="3.40.50.12370">
    <property type="match status" value="1"/>
</dbReference>
<dbReference type="Proteomes" id="UP000676409">
    <property type="component" value="Chromosome"/>
</dbReference>
<proteinExistence type="predicted"/>
<dbReference type="AlphaFoldDB" id="A0A975G0T8"/>
<organism evidence="1 2">
    <name type="scientific">Phenylobacterium montanum</name>
    <dbReference type="NCBI Taxonomy" id="2823693"/>
    <lineage>
        <taxon>Bacteria</taxon>
        <taxon>Pseudomonadati</taxon>
        <taxon>Pseudomonadota</taxon>
        <taxon>Alphaproteobacteria</taxon>
        <taxon>Caulobacterales</taxon>
        <taxon>Caulobacteraceae</taxon>
        <taxon>Phenylobacterium</taxon>
    </lineage>
</organism>
<protein>
    <recommendedName>
        <fullName evidence="3">Universal stress protein</fullName>
    </recommendedName>
</protein>
<sequence length="250" mass="25781">MGYADIVIPVGSAARETGRIAVAAELARRLDARLHGLYVAAPAGRSRRDVVARKSFFEAASHQGADADWTQLSGDGQSDFLERARAADLIIAPLDPSGADAAATDLGHCRLATASGRPVLVLPPNASKTIGRCVLVAWREGPEAWRALAAAMPILKAADALWVVQAAPNAADLGACDSALEQHLSAQGLMPVMIRRCTASAARAALEAAAACGADLLVMDLGAWREISGAPRRGLGRVRKGAGPAALIAA</sequence>